<feature type="transmembrane region" description="Helical" evidence="1">
    <location>
        <begin position="78"/>
        <end position="97"/>
    </location>
</feature>
<feature type="transmembrane region" description="Helical" evidence="1">
    <location>
        <begin position="9"/>
        <end position="31"/>
    </location>
</feature>
<evidence type="ECO:0000313" key="2">
    <source>
        <dbReference type="EMBL" id="MBC5738082.1"/>
    </source>
</evidence>
<sequence>MKREQLYRLGFYLGGIVTLAVGNVLSTKALLGVSPIISPAYAISSIWKIDFGLATFGVYLVFLAVELLLLGRRRTWTVLLQIPFSLVFSLLLNVFIAGYDALAAPLGLDAPTLWQKILLLTGSVVLTGVGAAMIVNMQLVPSPPDGMAKAAGEALRRGLGFGKNVVDLCCVVASTALGLIAARTVVGIGPGTLVAMVAIGRCIALFNHFCRERMQRAAGLLSAEAAVQE</sequence>
<evidence type="ECO:0008006" key="4">
    <source>
        <dbReference type="Google" id="ProtNLM"/>
    </source>
</evidence>
<comment type="caution">
    <text evidence="2">The sequence shown here is derived from an EMBL/GenBank/DDBJ whole genome shotgun (WGS) entry which is preliminary data.</text>
</comment>
<accession>A0A8J6J8Q3</accession>
<dbReference type="Proteomes" id="UP000607645">
    <property type="component" value="Unassembled WGS sequence"/>
</dbReference>
<gene>
    <name evidence="2" type="ORF">H8S62_13800</name>
</gene>
<feature type="transmembrane region" description="Helical" evidence="1">
    <location>
        <begin position="117"/>
        <end position="140"/>
    </location>
</feature>
<keyword evidence="1" id="KW-0812">Transmembrane</keyword>
<dbReference type="RefSeq" id="WP_186919876.1">
    <property type="nucleotide sequence ID" value="NZ_JACOPQ010000012.1"/>
</dbReference>
<protein>
    <recommendedName>
        <fullName evidence="4">YitT family protein</fullName>
    </recommendedName>
</protein>
<name>A0A8J6J8Q3_9FIRM</name>
<reference evidence="2" key="1">
    <citation type="submission" date="2020-08" db="EMBL/GenBank/DDBJ databases">
        <title>Genome public.</title>
        <authorList>
            <person name="Liu C."/>
            <person name="Sun Q."/>
        </authorList>
    </citation>
    <scope>NUCLEOTIDE SEQUENCE</scope>
    <source>
        <strain evidence="2">NSJ-52</strain>
    </source>
</reference>
<feature type="transmembrane region" description="Helical" evidence="1">
    <location>
        <begin position="188"/>
        <end position="206"/>
    </location>
</feature>
<dbReference type="PANTHER" id="PTHR40078">
    <property type="entry name" value="INTEGRAL MEMBRANE PROTEIN-RELATED"/>
    <property type="match status" value="1"/>
</dbReference>
<dbReference type="InterPro" id="IPR038750">
    <property type="entry name" value="YczE/YyaS-like"/>
</dbReference>
<dbReference type="Pfam" id="PF19700">
    <property type="entry name" value="DUF6198"/>
    <property type="match status" value="1"/>
</dbReference>
<evidence type="ECO:0000256" key="1">
    <source>
        <dbReference type="SAM" id="Phobius"/>
    </source>
</evidence>
<dbReference type="PANTHER" id="PTHR40078:SF1">
    <property type="entry name" value="INTEGRAL MEMBRANE PROTEIN"/>
    <property type="match status" value="1"/>
</dbReference>
<dbReference type="EMBL" id="JACOPQ010000012">
    <property type="protein sequence ID" value="MBC5738082.1"/>
    <property type="molecule type" value="Genomic_DNA"/>
</dbReference>
<keyword evidence="1" id="KW-1133">Transmembrane helix</keyword>
<proteinExistence type="predicted"/>
<organism evidence="2 3">
    <name type="scientific">Lawsonibacter faecis</name>
    <dbReference type="NCBI Taxonomy" id="2763052"/>
    <lineage>
        <taxon>Bacteria</taxon>
        <taxon>Bacillati</taxon>
        <taxon>Bacillota</taxon>
        <taxon>Clostridia</taxon>
        <taxon>Eubacteriales</taxon>
        <taxon>Oscillospiraceae</taxon>
        <taxon>Lawsonibacter</taxon>
    </lineage>
</organism>
<evidence type="ECO:0000313" key="3">
    <source>
        <dbReference type="Proteomes" id="UP000607645"/>
    </source>
</evidence>
<feature type="transmembrane region" description="Helical" evidence="1">
    <location>
        <begin position="161"/>
        <end position="182"/>
    </location>
</feature>
<keyword evidence="1" id="KW-0472">Membrane</keyword>
<keyword evidence="3" id="KW-1185">Reference proteome</keyword>
<feature type="transmembrane region" description="Helical" evidence="1">
    <location>
        <begin position="51"/>
        <end position="71"/>
    </location>
</feature>
<dbReference type="AlphaFoldDB" id="A0A8J6J8Q3"/>